<name>A0ABX8V4U6_9FLAO</name>
<proteinExistence type="predicted"/>
<gene>
    <name evidence="2" type="ORF">K1I41_09970</name>
</gene>
<feature type="transmembrane region" description="Helical" evidence="1">
    <location>
        <begin position="198"/>
        <end position="214"/>
    </location>
</feature>
<protein>
    <recommendedName>
        <fullName evidence="4">HTTM domain-containing protein</fullName>
    </recommendedName>
</protein>
<evidence type="ECO:0000313" key="2">
    <source>
        <dbReference type="EMBL" id="QYJ67863.1"/>
    </source>
</evidence>
<feature type="transmembrane region" description="Helical" evidence="1">
    <location>
        <begin position="99"/>
        <end position="124"/>
    </location>
</feature>
<dbReference type="Proteomes" id="UP000825381">
    <property type="component" value="Chromosome"/>
</dbReference>
<feature type="transmembrane region" description="Helical" evidence="1">
    <location>
        <begin position="144"/>
        <end position="166"/>
    </location>
</feature>
<feature type="transmembrane region" description="Helical" evidence="1">
    <location>
        <begin position="235"/>
        <end position="253"/>
    </location>
</feature>
<dbReference type="RefSeq" id="WP_220640208.1">
    <property type="nucleotide sequence ID" value="NZ_CP080429.1"/>
</dbReference>
<feature type="transmembrane region" description="Helical" evidence="1">
    <location>
        <begin position="20"/>
        <end position="45"/>
    </location>
</feature>
<sequence length="350" mass="40762">MSINLWLANRLYPVVPAFNLPITIPASLHTTLFVLSISSLFLLLLFPKKNKLLLVILITELFSCVLDVARWQPWEYQYIFILLVCFLNKNNPKAARNGLFFILVSTYIYSGFHKMNGAFLFSIWERTILHNFIGLPNTTINNVKLHYAGLLLPILEICLGLSLLLLKNKKLPALLLISMHILLLLLLGPLGVNHNSVVWPWNVCIILLLYLLFIRETKPEYNLIAITKKRNVIILFFWGILPILSFVGCWQQYLSSNLYSGNTFKMDICFDDKKTSEQFSEYLSKGKNSVCNGKTRLSVLHWAYTEMNVTSYPEVWYYKRFKKQYEKQYGADNANFIIYRYPYNNIKEVE</sequence>
<keyword evidence="1" id="KW-1133">Transmembrane helix</keyword>
<keyword evidence="1" id="KW-0472">Membrane</keyword>
<evidence type="ECO:0000313" key="3">
    <source>
        <dbReference type="Proteomes" id="UP000825381"/>
    </source>
</evidence>
<evidence type="ECO:0008006" key="4">
    <source>
        <dbReference type="Google" id="ProtNLM"/>
    </source>
</evidence>
<organism evidence="2 3">
    <name type="scientific">Flavobacterium litorale</name>
    <dbReference type="NCBI Taxonomy" id="2856519"/>
    <lineage>
        <taxon>Bacteria</taxon>
        <taxon>Pseudomonadati</taxon>
        <taxon>Bacteroidota</taxon>
        <taxon>Flavobacteriia</taxon>
        <taxon>Flavobacteriales</taxon>
        <taxon>Flavobacteriaceae</taxon>
        <taxon>Flavobacterium</taxon>
    </lineage>
</organism>
<keyword evidence="1" id="KW-0812">Transmembrane</keyword>
<feature type="transmembrane region" description="Helical" evidence="1">
    <location>
        <begin position="173"/>
        <end position="192"/>
    </location>
</feature>
<dbReference type="EMBL" id="CP080429">
    <property type="protein sequence ID" value="QYJ67863.1"/>
    <property type="molecule type" value="Genomic_DNA"/>
</dbReference>
<reference evidence="2 3" key="1">
    <citation type="submission" date="2021-07" db="EMBL/GenBank/DDBJ databases">
        <title>Flavobacterium WSW3-B6 sp.nov, isolated from seaweed.</title>
        <authorList>
            <person name="Muhammad N."/>
            <person name="Ho H."/>
            <person name="Lee Y.-J."/>
            <person name="Nguyen T."/>
            <person name="Ho J."/>
            <person name="Kim S.-G."/>
        </authorList>
    </citation>
    <scope>NUCLEOTIDE SEQUENCE [LARGE SCALE GENOMIC DNA]</scope>
    <source>
        <strain evidence="2 3">WSW3-B6</strain>
    </source>
</reference>
<evidence type="ECO:0000256" key="1">
    <source>
        <dbReference type="SAM" id="Phobius"/>
    </source>
</evidence>
<accession>A0ABX8V4U6</accession>
<keyword evidence="3" id="KW-1185">Reference proteome</keyword>